<proteinExistence type="predicted"/>
<dbReference type="Pfam" id="PF19776">
    <property type="entry name" value="DUF6262"/>
    <property type="match status" value="1"/>
</dbReference>
<evidence type="ECO:0000313" key="3">
    <source>
        <dbReference type="Proteomes" id="UP000516422"/>
    </source>
</evidence>
<dbReference type="RefSeq" id="WP_243279314.1">
    <property type="nucleotide sequence ID" value="NZ_CP051006.1"/>
</dbReference>
<dbReference type="GeneID" id="91461121"/>
<dbReference type="EMBL" id="CP051006">
    <property type="protein sequence ID" value="QNT91828.1"/>
    <property type="molecule type" value="Genomic_DNA"/>
</dbReference>
<dbReference type="InterPro" id="IPR046229">
    <property type="entry name" value="TnpC-like"/>
</dbReference>
<protein>
    <recommendedName>
        <fullName evidence="4">Transposase</fullName>
    </recommendedName>
</protein>
<evidence type="ECO:0000256" key="1">
    <source>
        <dbReference type="SAM" id="Coils"/>
    </source>
</evidence>
<gene>
    <name evidence="2" type="ORF">HEP81_01499</name>
</gene>
<reference evidence="2 3" key="1">
    <citation type="submission" date="2020-04" db="EMBL/GenBank/DDBJ databases">
        <title>Characterization and engineering of Streptomyces griseofuscus DSM40191 as a potential heterologous host for expression of BGCs.</title>
        <authorList>
            <person name="Gren T."/>
            <person name="Whitford C.M."/>
            <person name="Mohite O.S."/>
            <person name="Joergensen T.S."/>
            <person name="Nielsen J.B."/>
            <person name="Lee S.Y."/>
            <person name="Weber T."/>
        </authorList>
    </citation>
    <scope>NUCLEOTIDE SEQUENCE [LARGE SCALE GENOMIC DNA]</scope>
    <source>
        <strain evidence="2 3">DSM 40191</strain>
    </source>
</reference>
<organism evidence="2 3">
    <name type="scientific">Streptomyces griseofuscus</name>
    <dbReference type="NCBI Taxonomy" id="146922"/>
    <lineage>
        <taxon>Bacteria</taxon>
        <taxon>Bacillati</taxon>
        <taxon>Actinomycetota</taxon>
        <taxon>Actinomycetes</taxon>
        <taxon>Kitasatosporales</taxon>
        <taxon>Streptomycetaceae</taxon>
        <taxon>Streptomyces</taxon>
    </lineage>
</organism>
<name>A0A7H1PUU8_9ACTN</name>
<evidence type="ECO:0008006" key="4">
    <source>
        <dbReference type="Google" id="ProtNLM"/>
    </source>
</evidence>
<accession>A0A7H1PUU8</accession>
<dbReference type="KEGG" id="sgf:HEP81_01499"/>
<keyword evidence="1" id="KW-0175">Coiled coil</keyword>
<feature type="coiled-coil region" evidence="1">
    <location>
        <begin position="80"/>
        <end position="169"/>
    </location>
</feature>
<evidence type="ECO:0000313" key="2">
    <source>
        <dbReference type="EMBL" id="QNT91828.1"/>
    </source>
</evidence>
<dbReference type="SUPFAM" id="SSF46689">
    <property type="entry name" value="Homeodomain-like"/>
    <property type="match status" value="1"/>
</dbReference>
<dbReference type="AlphaFoldDB" id="A0A7H1PUU8"/>
<sequence length="174" mass="19105">MIPAMRDGRQADTERRRQRVATAVKNAARNGTPISVSAIARQAGVDRSFLYRHRDLLEIVHAAELEPATQDPAGTSPVSRASLQADLANAQARNARLAARVQQLEKRLSQALGTQAWQESGLGAPADIDELQRKITRLEQHNVELTSALEEARSDLDAAREANRDLTRALNQRG</sequence>
<dbReference type="InterPro" id="IPR009057">
    <property type="entry name" value="Homeodomain-like_sf"/>
</dbReference>
<dbReference type="Proteomes" id="UP000516422">
    <property type="component" value="Chromosome"/>
</dbReference>